<gene>
    <name evidence="2" type="ORF">H6P80_07760</name>
</gene>
<reference evidence="2 3" key="1">
    <citation type="submission" date="2020-08" db="EMBL/GenBank/DDBJ databases">
        <title>Draft genome sequence of Parasphingopyxis sp. GrpM-11.</title>
        <authorList>
            <person name="Oh J."/>
            <person name="Roh D.-H."/>
        </authorList>
    </citation>
    <scope>NUCLEOTIDE SEQUENCE [LARGE SCALE GENOMIC DNA]</scope>
    <source>
        <strain evidence="2 3">GrpM-11</strain>
    </source>
</reference>
<dbReference type="RefSeq" id="WP_185800717.1">
    <property type="nucleotide sequence ID" value="NZ_JACJVJ010000001.1"/>
</dbReference>
<dbReference type="Pfam" id="PF03551">
    <property type="entry name" value="PadR"/>
    <property type="match status" value="1"/>
</dbReference>
<dbReference type="PANTHER" id="PTHR33169:SF14">
    <property type="entry name" value="TRANSCRIPTIONAL REGULATOR RV3488"/>
    <property type="match status" value="1"/>
</dbReference>
<name>A0A842HXA2_9SPHN</name>
<evidence type="ECO:0000259" key="1">
    <source>
        <dbReference type="Pfam" id="PF03551"/>
    </source>
</evidence>
<dbReference type="AlphaFoldDB" id="A0A842HXA2"/>
<dbReference type="EMBL" id="JACJVJ010000001">
    <property type="protein sequence ID" value="MBC2777515.1"/>
    <property type="molecule type" value="Genomic_DNA"/>
</dbReference>
<proteinExistence type="predicted"/>
<dbReference type="PANTHER" id="PTHR33169">
    <property type="entry name" value="PADR-FAMILY TRANSCRIPTIONAL REGULATOR"/>
    <property type="match status" value="1"/>
</dbReference>
<evidence type="ECO:0000313" key="3">
    <source>
        <dbReference type="Proteomes" id="UP000564378"/>
    </source>
</evidence>
<dbReference type="InterPro" id="IPR005149">
    <property type="entry name" value="Tscrpt_reg_PadR_N"/>
</dbReference>
<organism evidence="2 3">
    <name type="scientific">Parasphingopyxis marina</name>
    <dbReference type="NCBI Taxonomy" id="2761622"/>
    <lineage>
        <taxon>Bacteria</taxon>
        <taxon>Pseudomonadati</taxon>
        <taxon>Pseudomonadota</taxon>
        <taxon>Alphaproteobacteria</taxon>
        <taxon>Sphingomonadales</taxon>
        <taxon>Sphingomonadaceae</taxon>
        <taxon>Parasphingopyxis</taxon>
    </lineage>
</organism>
<accession>A0A842HXA2</accession>
<feature type="domain" description="Transcription regulator PadR N-terminal" evidence="1">
    <location>
        <begin position="22"/>
        <end position="89"/>
    </location>
</feature>
<comment type="caution">
    <text evidence="2">The sequence shown here is derived from an EMBL/GenBank/DDBJ whole genome shotgun (WGS) entry which is preliminary data.</text>
</comment>
<dbReference type="InterPro" id="IPR036390">
    <property type="entry name" value="WH_DNA-bd_sf"/>
</dbReference>
<dbReference type="InterPro" id="IPR052509">
    <property type="entry name" value="Metal_resp_DNA-bind_regulator"/>
</dbReference>
<dbReference type="SUPFAM" id="SSF46785">
    <property type="entry name" value="Winged helix' DNA-binding domain"/>
    <property type="match status" value="1"/>
</dbReference>
<evidence type="ECO:0000313" key="2">
    <source>
        <dbReference type="EMBL" id="MBC2777515.1"/>
    </source>
</evidence>
<dbReference type="Gene3D" id="1.10.10.10">
    <property type="entry name" value="Winged helix-like DNA-binding domain superfamily/Winged helix DNA-binding domain"/>
    <property type="match status" value="1"/>
</dbReference>
<sequence>MARLDPDTPTELEGCTLGFIWREQPCTAYQIRAAFQASLTSSWSASTGSIYPLVRKLVQAGLLSQGAAEADRRGARMLRLTRAGEKALRRWIVSDAGWLGDSITDAIRLRCHFLALLPSSERIPALESWIGRTRETLEALDLRIAEYGRLGDTEEIWAHRGARLQIAARMEWLKQIRAEMWKNPQ</sequence>
<protein>
    <submittedName>
        <fullName evidence="2">PadR family transcriptional regulator</fullName>
    </submittedName>
</protein>
<dbReference type="InterPro" id="IPR036388">
    <property type="entry name" value="WH-like_DNA-bd_sf"/>
</dbReference>
<keyword evidence="3" id="KW-1185">Reference proteome</keyword>
<dbReference type="Proteomes" id="UP000564378">
    <property type="component" value="Unassembled WGS sequence"/>
</dbReference>